<comment type="caution">
    <text evidence="7">The sequence shown here is derived from an EMBL/GenBank/DDBJ whole genome shotgun (WGS) entry which is preliminary data.</text>
</comment>
<feature type="region of interest" description="Disordered" evidence="5">
    <location>
        <begin position="1"/>
        <end position="20"/>
    </location>
</feature>
<dbReference type="Pfam" id="PF16859">
    <property type="entry name" value="TetR_C_11"/>
    <property type="match status" value="1"/>
</dbReference>
<name>A0A177HH67_9ACTN</name>
<dbReference type="InterPro" id="IPR036271">
    <property type="entry name" value="Tet_transcr_reg_TetR-rel_C_sf"/>
</dbReference>
<reference evidence="7 8" key="1">
    <citation type="submission" date="2015-12" db="EMBL/GenBank/DDBJ databases">
        <title>Genome sequence of Streptomyces sp. G25.</title>
        <authorList>
            <person name="Poehlein A."/>
            <person name="Roettig A."/>
            <person name="Hiessl S."/>
            <person name="Hauschild P."/>
            <person name="Schauer J."/>
            <person name="Madkour M.H."/>
            <person name="Al-Ansari A.M."/>
            <person name="Almakishah N.H."/>
            <person name="Steinbuechel A."/>
            <person name="Daniel R."/>
        </authorList>
    </citation>
    <scope>NUCLEOTIDE SEQUENCE [LARGE SCALE GENOMIC DNA]</scope>
    <source>
        <strain evidence="8">G25(2015)</strain>
    </source>
</reference>
<dbReference type="Gene3D" id="1.10.357.10">
    <property type="entry name" value="Tetracycline Repressor, domain 2"/>
    <property type="match status" value="1"/>
</dbReference>
<evidence type="ECO:0000256" key="3">
    <source>
        <dbReference type="ARBA" id="ARBA00023163"/>
    </source>
</evidence>
<protein>
    <submittedName>
        <fullName evidence="7">Bacterial regulatory protein, tetR family</fullName>
    </submittedName>
</protein>
<dbReference type="EMBL" id="LOHS01000179">
    <property type="protein sequence ID" value="OAH09717.1"/>
    <property type="molecule type" value="Genomic_DNA"/>
</dbReference>
<dbReference type="PANTHER" id="PTHR30055">
    <property type="entry name" value="HTH-TYPE TRANSCRIPTIONAL REGULATOR RUTR"/>
    <property type="match status" value="1"/>
</dbReference>
<dbReference type="STRING" id="1716141.STSP_69650"/>
<dbReference type="PANTHER" id="PTHR30055:SF149">
    <property type="entry name" value="TETR-FAMILY TRANSCRIPTIONAL REGULATOR"/>
    <property type="match status" value="1"/>
</dbReference>
<gene>
    <name evidence="7" type="ORF">STSP_69650</name>
</gene>
<evidence type="ECO:0000256" key="4">
    <source>
        <dbReference type="PROSITE-ProRule" id="PRU00335"/>
    </source>
</evidence>
<dbReference type="SUPFAM" id="SSF46689">
    <property type="entry name" value="Homeodomain-like"/>
    <property type="match status" value="1"/>
</dbReference>
<dbReference type="InterPro" id="IPR011075">
    <property type="entry name" value="TetR_C"/>
</dbReference>
<evidence type="ECO:0000259" key="6">
    <source>
        <dbReference type="PROSITE" id="PS50977"/>
    </source>
</evidence>
<dbReference type="GO" id="GO:0003700">
    <property type="term" value="F:DNA-binding transcription factor activity"/>
    <property type="evidence" value="ECO:0007669"/>
    <property type="project" value="TreeGrafter"/>
</dbReference>
<dbReference type="PROSITE" id="PS50977">
    <property type="entry name" value="HTH_TETR_2"/>
    <property type="match status" value="1"/>
</dbReference>
<keyword evidence="8" id="KW-1185">Reference proteome</keyword>
<dbReference type="InterPro" id="IPR050109">
    <property type="entry name" value="HTH-type_TetR-like_transc_reg"/>
</dbReference>
<dbReference type="SUPFAM" id="SSF48498">
    <property type="entry name" value="Tetracyclin repressor-like, C-terminal domain"/>
    <property type="match status" value="1"/>
</dbReference>
<evidence type="ECO:0000256" key="1">
    <source>
        <dbReference type="ARBA" id="ARBA00023015"/>
    </source>
</evidence>
<dbReference type="OrthoDB" id="9796019at2"/>
<dbReference type="GO" id="GO:0000976">
    <property type="term" value="F:transcription cis-regulatory region binding"/>
    <property type="evidence" value="ECO:0007669"/>
    <property type="project" value="TreeGrafter"/>
</dbReference>
<keyword evidence="3" id="KW-0804">Transcription</keyword>
<feature type="compositionally biased region" description="Polar residues" evidence="5">
    <location>
        <begin position="1"/>
        <end position="12"/>
    </location>
</feature>
<feature type="domain" description="HTH tetR-type" evidence="6">
    <location>
        <begin position="19"/>
        <end position="79"/>
    </location>
</feature>
<keyword evidence="2 4" id="KW-0238">DNA-binding</keyword>
<keyword evidence="1" id="KW-0805">Transcription regulation</keyword>
<dbReference type="Pfam" id="PF00440">
    <property type="entry name" value="TetR_N"/>
    <property type="match status" value="1"/>
</dbReference>
<sequence length="204" mass="22540">MTSQSADAVSSSRRSKITPEREQEFYDAVLQQLRENGYDSLTMEGVAASTRCSKSTLYRQWKTKPQLVAAALRTCSRTSLADIDTGSLAGDLREVVRHAGERSYKDTRLMQALGHAVLQDEELRRALREAVVEPEIGAIEEMVRRGVRRGEIPADHPAAEFVSAQLLGVLRARPLLEGRDADTPYLTRFLESCVLPALGLPGNT</sequence>
<proteinExistence type="predicted"/>
<dbReference type="InterPro" id="IPR001647">
    <property type="entry name" value="HTH_TetR"/>
</dbReference>
<evidence type="ECO:0000313" key="8">
    <source>
        <dbReference type="Proteomes" id="UP000077381"/>
    </source>
</evidence>
<organism evidence="7 8">
    <name type="scientific">Streptomyces jeddahensis</name>
    <dbReference type="NCBI Taxonomy" id="1716141"/>
    <lineage>
        <taxon>Bacteria</taxon>
        <taxon>Bacillati</taxon>
        <taxon>Actinomycetota</taxon>
        <taxon>Actinomycetes</taxon>
        <taxon>Kitasatosporales</taxon>
        <taxon>Streptomycetaceae</taxon>
        <taxon>Streptomyces</taxon>
    </lineage>
</organism>
<evidence type="ECO:0000256" key="5">
    <source>
        <dbReference type="SAM" id="MobiDB-lite"/>
    </source>
</evidence>
<dbReference type="PATRIC" id="fig|1716141.3.peg.7371"/>
<dbReference type="RefSeq" id="WP_067284913.1">
    <property type="nucleotide sequence ID" value="NZ_LOHS01000179.1"/>
</dbReference>
<dbReference type="Gene3D" id="1.10.10.60">
    <property type="entry name" value="Homeodomain-like"/>
    <property type="match status" value="1"/>
</dbReference>
<dbReference type="AlphaFoldDB" id="A0A177HH67"/>
<feature type="DNA-binding region" description="H-T-H motif" evidence="4">
    <location>
        <begin position="42"/>
        <end position="61"/>
    </location>
</feature>
<evidence type="ECO:0000313" key="7">
    <source>
        <dbReference type="EMBL" id="OAH09717.1"/>
    </source>
</evidence>
<evidence type="ECO:0000256" key="2">
    <source>
        <dbReference type="ARBA" id="ARBA00023125"/>
    </source>
</evidence>
<dbReference type="InterPro" id="IPR009057">
    <property type="entry name" value="Homeodomain-like_sf"/>
</dbReference>
<dbReference type="Proteomes" id="UP000077381">
    <property type="component" value="Unassembled WGS sequence"/>
</dbReference>
<accession>A0A177HH67</accession>